<feature type="region of interest" description="Disordered" evidence="1">
    <location>
        <begin position="179"/>
        <end position="208"/>
    </location>
</feature>
<dbReference type="OrthoDB" id="10064338at2759"/>
<evidence type="ECO:0000313" key="2">
    <source>
        <dbReference type="EMBL" id="VEL17982.1"/>
    </source>
</evidence>
<evidence type="ECO:0000313" key="3">
    <source>
        <dbReference type="Proteomes" id="UP000784294"/>
    </source>
</evidence>
<gene>
    <name evidence="2" type="ORF">PXEA_LOCUS11422</name>
</gene>
<evidence type="ECO:0000256" key="1">
    <source>
        <dbReference type="SAM" id="MobiDB-lite"/>
    </source>
</evidence>
<name>A0A3S5CLC6_9PLAT</name>
<comment type="caution">
    <text evidence="2">The sequence shown here is derived from an EMBL/GenBank/DDBJ whole genome shotgun (WGS) entry which is preliminary data.</text>
</comment>
<feature type="compositionally biased region" description="Polar residues" evidence="1">
    <location>
        <begin position="75"/>
        <end position="92"/>
    </location>
</feature>
<dbReference type="Proteomes" id="UP000784294">
    <property type="component" value="Unassembled WGS sequence"/>
</dbReference>
<organism evidence="2 3">
    <name type="scientific">Protopolystoma xenopodis</name>
    <dbReference type="NCBI Taxonomy" id="117903"/>
    <lineage>
        <taxon>Eukaryota</taxon>
        <taxon>Metazoa</taxon>
        <taxon>Spiralia</taxon>
        <taxon>Lophotrochozoa</taxon>
        <taxon>Platyhelminthes</taxon>
        <taxon>Monogenea</taxon>
        <taxon>Polyopisthocotylea</taxon>
        <taxon>Polystomatidea</taxon>
        <taxon>Polystomatidae</taxon>
        <taxon>Protopolystoma</taxon>
    </lineage>
</organism>
<reference evidence="2" key="1">
    <citation type="submission" date="2018-11" db="EMBL/GenBank/DDBJ databases">
        <authorList>
            <consortium name="Pathogen Informatics"/>
        </authorList>
    </citation>
    <scope>NUCLEOTIDE SEQUENCE</scope>
</reference>
<dbReference type="AlphaFoldDB" id="A0A3S5CLC6"/>
<sequence length="228" mass="24750">MVLTAMSRLGDDFEAISKTVGTKTESFIRDFYNTARTKYPLTEIMRLSGRPLRQDVLQNVQTPTSVKPEQADAPQVSTSVEVSLPSSTSTTVNGVQATYEDEDDVYTPKLGRKRVRRDASSISILDTKASTIKATSGAECDGQITAEPATERTDSYFSAISQKCSATTPLWIPPMTVALTTGQAPDDDSPSPPRKLLGLSRPGHTAPVQNGAITKATMFRPIRRPELL</sequence>
<feature type="region of interest" description="Disordered" evidence="1">
    <location>
        <begin position="63"/>
        <end position="92"/>
    </location>
</feature>
<dbReference type="EMBL" id="CAAALY010035110">
    <property type="protein sequence ID" value="VEL17982.1"/>
    <property type="molecule type" value="Genomic_DNA"/>
</dbReference>
<protein>
    <recommendedName>
        <fullName evidence="4">SANT domain-containing protein</fullName>
    </recommendedName>
</protein>
<proteinExistence type="predicted"/>
<evidence type="ECO:0008006" key="4">
    <source>
        <dbReference type="Google" id="ProtNLM"/>
    </source>
</evidence>
<dbReference type="Gene3D" id="1.20.58.1880">
    <property type="match status" value="1"/>
</dbReference>
<accession>A0A3S5CLC6</accession>
<keyword evidence="3" id="KW-1185">Reference proteome</keyword>